<feature type="non-terminal residue" evidence="1">
    <location>
        <position position="106"/>
    </location>
</feature>
<protein>
    <submittedName>
        <fullName evidence="1">Metacaspase 8</fullName>
    </submittedName>
</protein>
<keyword evidence="2" id="KW-1185">Reference proteome</keyword>
<name>A0A392MNB5_9FABA</name>
<dbReference type="Proteomes" id="UP000265520">
    <property type="component" value="Unassembled WGS sequence"/>
</dbReference>
<dbReference type="AlphaFoldDB" id="A0A392MNB5"/>
<accession>A0A392MNB5</accession>
<evidence type="ECO:0000313" key="2">
    <source>
        <dbReference type="Proteomes" id="UP000265520"/>
    </source>
</evidence>
<comment type="caution">
    <text evidence="1">The sequence shown here is derived from an EMBL/GenBank/DDBJ whole genome shotgun (WGS) entry which is preliminary data.</text>
</comment>
<dbReference type="Gene3D" id="3.40.50.12660">
    <property type="match status" value="1"/>
</dbReference>
<reference evidence="1 2" key="1">
    <citation type="journal article" date="2018" name="Front. Plant Sci.">
        <title>Red Clover (Trifolium pratense) and Zigzag Clover (T. medium) - A Picture of Genomic Similarities and Differences.</title>
        <authorList>
            <person name="Dluhosova J."/>
            <person name="Istvanek J."/>
            <person name="Nedelnik J."/>
            <person name="Repkova J."/>
        </authorList>
    </citation>
    <scope>NUCLEOTIDE SEQUENCE [LARGE SCALE GENOMIC DNA]</scope>
    <source>
        <strain evidence="2">cv. 10/8</strain>
        <tissue evidence="1">Leaf</tissue>
    </source>
</reference>
<organism evidence="1 2">
    <name type="scientific">Trifolium medium</name>
    <dbReference type="NCBI Taxonomy" id="97028"/>
    <lineage>
        <taxon>Eukaryota</taxon>
        <taxon>Viridiplantae</taxon>
        <taxon>Streptophyta</taxon>
        <taxon>Embryophyta</taxon>
        <taxon>Tracheophyta</taxon>
        <taxon>Spermatophyta</taxon>
        <taxon>Magnoliopsida</taxon>
        <taxon>eudicotyledons</taxon>
        <taxon>Gunneridae</taxon>
        <taxon>Pentapetalae</taxon>
        <taxon>rosids</taxon>
        <taxon>fabids</taxon>
        <taxon>Fabales</taxon>
        <taxon>Fabaceae</taxon>
        <taxon>Papilionoideae</taxon>
        <taxon>50 kb inversion clade</taxon>
        <taxon>NPAAA clade</taxon>
        <taxon>Hologalegina</taxon>
        <taxon>IRL clade</taxon>
        <taxon>Trifolieae</taxon>
        <taxon>Trifolium</taxon>
    </lineage>
</organism>
<sequence>MAEQPLKKVVLVGIGEMGASISNVGAFTDVHGVKNMLTSVHGMRPEDIVIMFDDFDTPADKNKSCYPTAQHVHDNVVHAYESTRINGGDVMLYMSCHGTRRELDLQ</sequence>
<dbReference type="EMBL" id="LXQA010015251">
    <property type="protein sequence ID" value="MCH89000.1"/>
    <property type="molecule type" value="Genomic_DNA"/>
</dbReference>
<proteinExistence type="predicted"/>
<gene>
    <name evidence="1" type="ORF">A2U01_0009893</name>
</gene>
<evidence type="ECO:0000313" key="1">
    <source>
        <dbReference type="EMBL" id="MCH89000.1"/>
    </source>
</evidence>